<sequence length="96" mass="11559">MKEGFVYILTNKNKTVLYVGATGNLKNRVKEHISGKGSVFTRKYKSYYLVYFEKIAKYEDAFKREKQIKNWKNEWKWNLIKSKNPDLKNLYLDLLE</sequence>
<dbReference type="SUPFAM" id="SSF82771">
    <property type="entry name" value="GIY-YIG endonuclease"/>
    <property type="match status" value="1"/>
</dbReference>
<dbReference type="SMART" id="SM00465">
    <property type="entry name" value="GIYc"/>
    <property type="match status" value="1"/>
</dbReference>
<protein>
    <submittedName>
        <fullName evidence="3">GIY-YIG nuclease family protein</fullName>
    </submittedName>
</protein>
<evidence type="ECO:0000256" key="1">
    <source>
        <dbReference type="ARBA" id="ARBA00007435"/>
    </source>
</evidence>
<dbReference type="EMBL" id="VSDQ01000729">
    <property type="protein sequence ID" value="TYA69957.1"/>
    <property type="molecule type" value="Genomic_DNA"/>
</dbReference>
<dbReference type="Pfam" id="PF01541">
    <property type="entry name" value="GIY-YIG"/>
    <property type="match status" value="1"/>
</dbReference>
<gene>
    <name evidence="3" type="ORF">FUA24_21950</name>
</gene>
<dbReference type="Proteomes" id="UP000323930">
    <property type="component" value="Unassembled WGS sequence"/>
</dbReference>
<dbReference type="PANTHER" id="PTHR34477:SF5">
    <property type="entry name" value="BSL5627 PROTEIN"/>
    <property type="match status" value="1"/>
</dbReference>
<proteinExistence type="inferred from homology"/>
<dbReference type="OrthoDB" id="9807770at2"/>
<dbReference type="Gene3D" id="3.40.1440.10">
    <property type="entry name" value="GIY-YIG endonuclease"/>
    <property type="match status" value="1"/>
</dbReference>
<dbReference type="InterPro" id="IPR050190">
    <property type="entry name" value="UPF0213_domain"/>
</dbReference>
<dbReference type="InterPro" id="IPR035901">
    <property type="entry name" value="GIY-YIG_endonuc_sf"/>
</dbReference>
<reference evidence="3 4" key="1">
    <citation type="submission" date="2019-08" db="EMBL/GenBank/DDBJ databases">
        <title>Seonamhaeicola sediminis sp. nov., isolated from marine sediment.</title>
        <authorList>
            <person name="Cao W.R."/>
        </authorList>
    </citation>
    <scope>NUCLEOTIDE SEQUENCE [LARGE SCALE GENOMIC DNA]</scope>
    <source>
        <strain evidence="3 4">B011</strain>
    </source>
</reference>
<name>A0A5D0HIS3_9FLAO</name>
<feature type="domain" description="GIY-YIG" evidence="2">
    <location>
        <begin position="2"/>
        <end position="79"/>
    </location>
</feature>
<dbReference type="AlphaFoldDB" id="A0A5D0HIS3"/>
<evidence type="ECO:0000313" key="3">
    <source>
        <dbReference type="EMBL" id="TYA69957.1"/>
    </source>
</evidence>
<accession>A0A5D0HIS3</accession>
<comment type="caution">
    <text evidence="3">The sequence shown here is derived from an EMBL/GenBank/DDBJ whole genome shotgun (WGS) entry which is preliminary data.</text>
</comment>
<evidence type="ECO:0000313" key="4">
    <source>
        <dbReference type="Proteomes" id="UP000323930"/>
    </source>
</evidence>
<organism evidence="3 4">
    <name type="scientific">Seonamhaeicola marinus</name>
    <dbReference type="NCBI Taxonomy" id="1912246"/>
    <lineage>
        <taxon>Bacteria</taxon>
        <taxon>Pseudomonadati</taxon>
        <taxon>Bacteroidota</taxon>
        <taxon>Flavobacteriia</taxon>
        <taxon>Flavobacteriales</taxon>
        <taxon>Flavobacteriaceae</taxon>
    </lineage>
</organism>
<dbReference type="CDD" id="cd10448">
    <property type="entry name" value="GIY-YIG_unchar_3"/>
    <property type="match status" value="1"/>
</dbReference>
<evidence type="ECO:0000259" key="2">
    <source>
        <dbReference type="PROSITE" id="PS50164"/>
    </source>
</evidence>
<comment type="similarity">
    <text evidence="1">Belongs to the UPF0213 family.</text>
</comment>
<dbReference type="PANTHER" id="PTHR34477">
    <property type="entry name" value="UPF0213 PROTEIN YHBQ"/>
    <property type="match status" value="1"/>
</dbReference>
<dbReference type="PROSITE" id="PS50164">
    <property type="entry name" value="GIY_YIG"/>
    <property type="match status" value="1"/>
</dbReference>
<dbReference type="InterPro" id="IPR000305">
    <property type="entry name" value="GIY-YIG_endonuc"/>
</dbReference>
<keyword evidence="4" id="KW-1185">Reference proteome</keyword>